<keyword evidence="3" id="KW-1185">Reference proteome</keyword>
<dbReference type="Proteomes" id="UP000509750">
    <property type="component" value="Plasmid unnamed1"/>
</dbReference>
<feature type="transmembrane region" description="Helical" evidence="1">
    <location>
        <begin position="21"/>
        <end position="38"/>
    </location>
</feature>
<keyword evidence="2" id="KW-0614">Plasmid</keyword>
<geneLocation type="plasmid" evidence="2 3">
    <name>unnamed1</name>
</geneLocation>
<feature type="transmembrane region" description="Helical" evidence="1">
    <location>
        <begin position="44"/>
        <end position="63"/>
    </location>
</feature>
<name>A0A7D5GH52_9EURY</name>
<organism evidence="2 3">
    <name type="scientific">Halorarum halophilum</name>
    <dbReference type="NCBI Taxonomy" id="2743090"/>
    <lineage>
        <taxon>Archaea</taxon>
        <taxon>Methanobacteriati</taxon>
        <taxon>Methanobacteriota</taxon>
        <taxon>Stenosarchaea group</taxon>
        <taxon>Halobacteria</taxon>
        <taxon>Halobacteriales</taxon>
        <taxon>Haloferacaceae</taxon>
        <taxon>Halorarum</taxon>
    </lineage>
</organism>
<gene>
    <name evidence="2" type="ORF">HUG10_18850</name>
</gene>
<dbReference type="KEGG" id="halg:HUG10_18850"/>
<evidence type="ECO:0000313" key="2">
    <source>
        <dbReference type="EMBL" id="QLG29668.1"/>
    </source>
</evidence>
<dbReference type="GeneID" id="56030937"/>
<keyword evidence="1" id="KW-0812">Transmembrane</keyword>
<dbReference type="EMBL" id="CP058530">
    <property type="protein sequence ID" value="QLG29668.1"/>
    <property type="molecule type" value="Genomic_DNA"/>
</dbReference>
<evidence type="ECO:0000256" key="1">
    <source>
        <dbReference type="SAM" id="Phobius"/>
    </source>
</evidence>
<proteinExistence type="predicted"/>
<dbReference type="OrthoDB" id="306934at2157"/>
<evidence type="ECO:0000313" key="3">
    <source>
        <dbReference type="Proteomes" id="UP000509750"/>
    </source>
</evidence>
<dbReference type="RefSeq" id="WP_179171242.1">
    <property type="nucleotide sequence ID" value="NZ_CP058530.1"/>
</dbReference>
<sequence>MDSTRQKQEGAKAARQTGMDPAILASAGSVMLSWYYFFVQGDRLRGLFVGLWAPTILAFASYFKQTRMSDRMQRAMGKSGLSNRVQRIVEEVGQ</sequence>
<reference evidence="2 3" key="1">
    <citation type="submission" date="2020-07" db="EMBL/GenBank/DDBJ databases">
        <title>Gai3-2, isolated from salt lake.</title>
        <authorList>
            <person name="Cui H."/>
            <person name="Shi X."/>
        </authorList>
    </citation>
    <scope>NUCLEOTIDE SEQUENCE [LARGE SCALE GENOMIC DNA]</scope>
    <source>
        <strain evidence="2 3">Gai3-2</strain>
        <plasmid evidence="2 3">unnamed1</plasmid>
    </source>
</reference>
<keyword evidence="1" id="KW-0472">Membrane</keyword>
<dbReference type="AlphaFoldDB" id="A0A7D5GH52"/>
<keyword evidence="1" id="KW-1133">Transmembrane helix</keyword>
<accession>A0A7D5GH52</accession>
<protein>
    <submittedName>
        <fullName evidence="2">Uncharacterized protein</fullName>
    </submittedName>
</protein>